<dbReference type="Pfam" id="PF22799">
    <property type="entry name" value="PIR1-like_C"/>
    <property type="match status" value="1"/>
</dbReference>
<evidence type="ECO:0000259" key="7">
    <source>
        <dbReference type="Pfam" id="PF22799"/>
    </source>
</evidence>
<protein>
    <recommendedName>
        <fullName evidence="7">Cell wall mannoprotein PIR1-like C-terminal domain-containing protein</fullName>
    </recommendedName>
</protein>
<gene>
    <name evidence="8" type="ORF">METSCH_B07470</name>
</gene>
<keyword evidence="3" id="KW-0964">Secreted</keyword>
<reference evidence="9" key="1">
    <citation type="submission" date="2019-03" db="EMBL/GenBank/DDBJ databases">
        <title>Snf2 controls pulcherriminic acid biosynthesis and connects pigmentation and antifungal activity of the yeast Metschnikowia pulcherrima.</title>
        <authorList>
            <person name="Gore-Lloyd D."/>
            <person name="Sumann I."/>
            <person name="Brachmann A.O."/>
            <person name="Schneeberger K."/>
            <person name="Ortiz-Merino R.A."/>
            <person name="Moreno-Beltran M."/>
            <person name="Schlaefli M."/>
            <person name="Kirner P."/>
            <person name="Santos Kron A."/>
            <person name="Wolfe K.H."/>
            <person name="Piel J."/>
            <person name="Ahrens C.H."/>
            <person name="Henk D."/>
            <person name="Freimoser F.M."/>
        </authorList>
    </citation>
    <scope>NUCLEOTIDE SEQUENCE [LARGE SCALE GENOMIC DNA]</scope>
    <source>
        <strain evidence="9">APC 1.2</strain>
    </source>
</reference>
<evidence type="ECO:0000256" key="5">
    <source>
        <dbReference type="ARBA" id="ARBA00022737"/>
    </source>
</evidence>
<dbReference type="GO" id="GO:0009277">
    <property type="term" value="C:fungal-type cell wall"/>
    <property type="evidence" value="ECO:0007669"/>
    <property type="project" value="TreeGrafter"/>
</dbReference>
<evidence type="ECO:0000313" key="9">
    <source>
        <dbReference type="Proteomes" id="UP000292447"/>
    </source>
</evidence>
<dbReference type="PANTHER" id="PTHR47254">
    <property type="entry name" value="CELL WALL MANNOPROTEIN CIS3-RELATED"/>
    <property type="match status" value="1"/>
</dbReference>
<evidence type="ECO:0000256" key="1">
    <source>
        <dbReference type="ARBA" id="ARBA00004191"/>
    </source>
</evidence>
<dbReference type="GO" id="GO:0031505">
    <property type="term" value="P:fungal-type cell wall organization"/>
    <property type="evidence" value="ECO:0007669"/>
    <property type="project" value="UniProtKB-ARBA"/>
</dbReference>
<dbReference type="Proteomes" id="UP000292447">
    <property type="component" value="Chromosome II"/>
</dbReference>
<dbReference type="PANTHER" id="PTHR47254:SF1">
    <property type="entry name" value="CELL WALL MANNOPROTEIN CIS3-RELATED"/>
    <property type="match status" value="1"/>
</dbReference>
<name>A0A4P6XP29_9ASCO</name>
<keyword evidence="4" id="KW-0732">Signal</keyword>
<sequence>MQGVVIHRPSNPLSDAEKLYKAGQSWPFPLFFINFFNSFFAYTIASTDIPHNNTMQFSLAVLSAIALAQAAYVPSEPWTTLTPSKTFSGASTDHTHSFGIQIVTISSSSASATASAAKRDVVNQITDGQIQQQTSETLKTPTAKTTASVINQISDGQIQHQTTTTASPTTASVVNQIGDGQIQHQTTKTATTASVVNQIGDGQIQHQTASTASVINQISDGQIQHQTTTASAVAQISDGQIQHQTSTVSTATAANQVSDGQVQATGSAEDAGTEGFPVACSTENSLSMVLKGSELKDSKGRIGAIVANRQFQFDGPPPQAGSIYAAGWSVTQDGYLAIGDNDVFYQCQSGDFYNLYDENVAAQCAPVHLEVIDFVSC</sequence>
<dbReference type="InterPro" id="IPR054508">
    <property type="entry name" value="PIR1-like_C"/>
</dbReference>
<keyword evidence="9" id="KW-1185">Reference proteome</keyword>
<dbReference type="InterPro" id="IPR000420">
    <property type="entry name" value="Yeast_PIR_rpt"/>
</dbReference>
<dbReference type="InterPro" id="IPR051153">
    <property type="entry name" value="Yeast_CWMannoprotein_PIR"/>
</dbReference>
<keyword evidence="5" id="KW-0677">Repeat</keyword>
<organism evidence="8 9">
    <name type="scientific">Metschnikowia aff. pulcherrima</name>
    <dbReference type="NCBI Taxonomy" id="2163413"/>
    <lineage>
        <taxon>Eukaryota</taxon>
        <taxon>Fungi</taxon>
        <taxon>Dikarya</taxon>
        <taxon>Ascomycota</taxon>
        <taxon>Saccharomycotina</taxon>
        <taxon>Pichiomycetes</taxon>
        <taxon>Metschnikowiaceae</taxon>
        <taxon>Metschnikowia</taxon>
    </lineage>
</organism>
<comment type="subcellular location">
    <subcellularLocation>
        <location evidence="1">Secreted</location>
        <location evidence="1">Cell wall</location>
    </subcellularLocation>
</comment>
<evidence type="ECO:0000256" key="6">
    <source>
        <dbReference type="ARBA" id="ARBA00038219"/>
    </source>
</evidence>
<evidence type="ECO:0000256" key="2">
    <source>
        <dbReference type="ARBA" id="ARBA00022512"/>
    </source>
</evidence>
<proteinExistence type="inferred from homology"/>
<keyword evidence="2" id="KW-0134">Cell wall</keyword>
<dbReference type="AlphaFoldDB" id="A0A4P6XP29"/>
<accession>A0A4P6XP29</accession>
<evidence type="ECO:0000256" key="3">
    <source>
        <dbReference type="ARBA" id="ARBA00022525"/>
    </source>
</evidence>
<dbReference type="PROSITE" id="PS50256">
    <property type="entry name" value="PIR_REPEAT_2"/>
    <property type="match status" value="7"/>
</dbReference>
<comment type="similarity">
    <text evidence="6">Belongs to the PIR protein family.</text>
</comment>
<dbReference type="EMBL" id="CP034457">
    <property type="protein sequence ID" value="QBM87541.1"/>
    <property type="molecule type" value="Genomic_DNA"/>
</dbReference>
<dbReference type="STRING" id="2163413.A0A4P6XP29"/>
<evidence type="ECO:0000313" key="8">
    <source>
        <dbReference type="EMBL" id="QBM87541.1"/>
    </source>
</evidence>
<evidence type="ECO:0000256" key="4">
    <source>
        <dbReference type="ARBA" id="ARBA00022729"/>
    </source>
</evidence>
<dbReference type="GO" id="GO:0005199">
    <property type="term" value="F:structural constituent of cell wall"/>
    <property type="evidence" value="ECO:0007669"/>
    <property type="project" value="InterPro"/>
</dbReference>
<feature type="domain" description="Cell wall mannoprotein PIR1-like C-terminal" evidence="7">
    <location>
        <begin position="295"/>
        <end position="367"/>
    </location>
</feature>